<dbReference type="Gene3D" id="3.10.620.30">
    <property type="match status" value="1"/>
</dbReference>
<feature type="domain" description="Transglutaminase-like" evidence="1">
    <location>
        <begin position="180"/>
        <end position="256"/>
    </location>
</feature>
<sequence>MTWSWLEVTHETRYDYAALVSPALHLAHLMPLADAAQQVVSSVLTVDPAPDERHDETDVFGNRRSSFAVIVPHRRLTVRATSVVGVAPRFARLQADAGPAWDSVVPRLRYVARAPFEPAVEFTLPSPRVPRLEVLRAWAQPSFPPGRPVAAGALDLMHRLHAEFRYDGNATLVDTPLAESFARRRGVCQDFAHLLAGALRMLGLPARYVSGYLLTTPAAGQPALVGADASHAWVQVWAPDTAGVPADGWLDLDPTNDLVPATDHVRLAVGRDYADVAPLRGVIRGGGAHALAVGVHTRRIADPAAPALVTQNDPTDGTGVAVALAGQEPSR</sequence>
<dbReference type="EMBL" id="SACT01000006">
    <property type="protein sequence ID" value="RVT50135.1"/>
    <property type="molecule type" value="Genomic_DNA"/>
</dbReference>
<dbReference type="AlphaFoldDB" id="A0A3S2WT76"/>
<gene>
    <name evidence="2" type="ORF">ENE75_17670</name>
</gene>
<organism evidence="2 3">
    <name type="scientific">Rubrivivax albus</name>
    <dbReference type="NCBI Taxonomy" id="2499835"/>
    <lineage>
        <taxon>Bacteria</taxon>
        <taxon>Pseudomonadati</taxon>
        <taxon>Pseudomonadota</taxon>
        <taxon>Betaproteobacteria</taxon>
        <taxon>Burkholderiales</taxon>
        <taxon>Sphaerotilaceae</taxon>
        <taxon>Rubrivivax</taxon>
    </lineage>
</organism>
<dbReference type="Proteomes" id="UP000288178">
    <property type="component" value="Unassembled WGS sequence"/>
</dbReference>
<keyword evidence="3" id="KW-1185">Reference proteome</keyword>
<evidence type="ECO:0000313" key="3">
    <source>
        <dbReference type="Proteomes" id="UP000288178"/>
    </source>
</evidence>
<dbReference type="PANTHER" id="PTHR33490:SF7">
    <property type="entry name" value="BLR2979 PROTEIN"/>
    <property type="match status" value="1"/>
</dbReference>
<dbReference type="Pfam" id="PF08379">
    <property type="entry name" value="Bact_transglu_N"/>
    <property type="match status" value="1"/>
</dbReference>
<accession>A0A3S2WT76</accession>
<evidence type="ECO:0000259" key="1">
    <source>
        <dbReference type="SMART" id="SM00460"/>
    </source>
</evidence>
<reference evidence="2 3" key="1">
    <citation type="submission" date="2019-01" db="EMBL/GenBank/DDBJ databases">
        <authorList>
            <person name="Chen W.-M."/>
        </authorList>
    </citation>
    <scope>NUCLEOTIDE SEQUENCE [LARGE SCALE GENOMIC DNA]</scope>
    <source>
        <strain evidence="2 3">ICH-3</strain>
    </source>
</reference>
<comment type="caution">
    <text evidence="2">The sequence shown here is derived from an EMBL/GenBank/DDBJ whole genome shotgun (WGS) entry which is preliminary data.</text>
</comment>
<dbReference type="RefSeq" id="WP_128199645.1">
    <property type="nucleotide sequence ID" value="NZ_SACT01000006.1"/>
</dbReference>
<name>A0A3S2WT76_9BURK</name>
<dbReference type="Pfam" id="PF01841">
    <property type="entry name" value="Transglut_core"/>
    <property type="match status" value="1"/>
</dbReference>
<dbReference type="SUPFAM" id="SSF54001">
    <property type="entry name" value="Cysteine proteinases"/>
    <property type="match status" value="1"/>
</dbReference>
<dbReference type="OrthoDB" id="5438043at2"/>
<dbReference type="SMART" id="SM00460">
    <property type="entry name" value="TGc"/>
    <property type="match status" value="1"/>
</dbReference>
<dbReference type="InterPro" id="IPR013589">
    <property type="entry name" value="Bac_transglu_N"/>
</dbReference>
<proteinExistence type="predicted"/>
<dbReference type="PANTHER" id="PTHR33490">
    <property type="entry name" value="BLR5614 PROTEIN-RELATED"/>
    <property type="match status" value="1"/>
</dbReference>
<evidence type="ECO:0000313" key="2">
    <source>
        <dbReference type="EMBL" id="RVT50135.1"/>
    </source>
</evidence>
<dbReference type="InterPro" id="IPR038765">
    <property type="entry name" value="Papain-like_cys_pep_sf"/>
</dbReference>
<protein>
    <submittedName>
        <fullName evidence="2">Transglutaminase family protein</fullName>
    </submittedName>
</protein>
<dbReference type="InterPro" id="IPR002931">
    <property type="entry name" value="Transglutaminase-like"/>
</dbReference>